<accession>A0A9P3G6F3</accession>
<comment type="caution">
    <text evidence="2">The sequence shown here is derived from an EMBL/GenBank/DDBJ whole genome shotgun (WGS) entry which is preliminary data.</text>
</comment>
<dbReference type="Proteomes" id="UP000703269">
    <property type="component" value="Unassembled WGS sequence"/>
</dbReference>
<proteinExistence type="predicted"/>
<name>A0A9P3G6F3_9APHY</name>
<keyword evidence="3" id="KW-1185">Reference proteome</keyword>
<protein>
    <submittedName>
        <fullName evidence="2">Uncharacterized protein</fullName>
    </submittedName>
</protein>
<dbReference type="EMBL" id="BPQB01000009">
    <property type="protein sequence ID" value="GJE88410.1"/>
    <property type="molecule type" value="Genomic_DNA"/>
</dbReference>
<organism evidence="2 3">
    <name type="scientific">Phanerochaete sordida</name>
    <dbReference type="NCBI Taxonomy" id="48140"/>
    <lineage>
        <taxon>Eukaryota</taxon>
        <taxon>Fungi</taxon>
        <taxon>Dikarya</taxon>
        <taxon>Basidiomycota</taxon>
        <taxon>Agaricomycotina</taxon>
        <taxon>Agaricomycetes</taxon>
        <taxon>Polyporales</taxon>
        <taxon>Phanerochaetaceae</taxon>
        <taxon>Phanerochaete</taxon>
    </lineage>
</organism>
<evidence type="ECO:0000256" key="1">
    <source>
        <dbReference type="SAM" id="MobiDB-lite"/>
    </source>
</evidence>
<sequence length="171" mass="18694">MYALSEYGSTQNAQMGVGRSALHCAVTPVASATTATARATTASAIAFSQRSGRTANRRRTCTPSSPPEDALHVSRCPPRACLGGHGPTAAVHRRRAFFLSNVRGRFSTRRSRGIRWPRREKNLLSRRHSVHLWEIGPLGFNGHCALLDRVIMPELSTNPYSAAKHPPRGAR</sequence>
<dbReference type="AlphaFoldDB" id="A0A9P3G6F3"/>
<gene>
    <name evidence="2" type="ORF">PsYK624_044930</name>
</gene>
<evidence type="ECO:0000313" key="2">
    <source>
        <dbReference type="EMBL" id="GJE88410.1"/>
    </source>
</evidence>
<feature type="region of interest" description="Disordered" evidence="1">
    <location>
        <begin position="49"/>
        <end position="70"/>
    </location>
</feature>
<reference evidence="2 3" key="1">
    <citation type="submission" date="2021-08" db="EMBL/GenBank/DDBJ databases">
        <title>Draft Genome Sequence of Phanerochaete sordida strain YK-624.</title>
        <authorList>
            <person name="Mori T."/>
            <person name="Dohra H."/>
            <person name="Suzuki T."/>
            <person name="Kawagishi H."/>
            <person name="Hirai H."/>
        </authorList>
    </citation>
    <scope>NUCLEOTIDE SEQUENCE [LARGE SCALE GENOMIC DNA]</scope>
    <source>
        <strain evidence="2 3">YK-624</strain>
    </source>
</reference>
<evidence type="ECO:0000313" key="3">
    <source>
        <dbReference type="Proteomes" id="UP000703269"/>
    </source>
</evidence>